<feature type="domain" description="UBC core" evidence="2">
    <location>
        <begin position="112"/>
        <end position="271"/>
    </location>
</feature>
<dbReference type="SUPFAM" id="SSF82199">
    <property type="entry name" value="SET domain"/>
    <property type="match status" value="1"/>
</dbReference>
<dbReference type="InterPro" id="IPR000608">
    <property type="entry name" value="UBC"/>
</dbReference>
<dbReference type="SUPFAM" id="SSF54495">
    <property type="entry name" value="UBC-like"/>
    <property type="match status" value="1"/>
</dbReference>
<keyword evidence="5" id="KW-1185">Reference proteome</keyword>
<evidence type="ECO:0000259" key="3">
    <source>
        <dbReference type="PROSITE" id="PS50280"/>
    </source>
</evidence>
<dbReference type="SMART" id="SM00212">
    <property type="entry name" value="UBCc"/>
    <property type="match status" value="1"/>
</dbReference>
<proteinExistence type="predicted"/>
<keyword evidence="1" id="KW-0812">Transmembrane</keyword>
<evidence type="ECO:0000256" key="1">
    <source>
        <dbReference type="SAM" id="Phobius"/>
    </source>
</evidence>
<evidence type="ECO:0000313" key="4">
    <source>
        <dbReference type="EMBL" id="EER02262.1"/>
    </source>
</evidence>
<dbReference type="AlphaFoldDB" id="C5LLP0"/>
<dbReference type="OrthoDB" id="19692at2759"/>
<gene>
    <name evidence="4" type="ORF">Pmar_PMAR006583</name>
</gene>
<feature type="transmembrane region" description="Helical" evidence="1">
    <location>
        <begin position="131"/>
        <end position="151"/>
    </location>
</feature>
<dbReference type="InParanoid" id="C5LLP0"/>
<dbReference type="PANTHER" id="PTHR24067">
    <property type="entry name" value="UBIQUITIN-CONJUGATING ENZYME E2"/>
    <property type="match status" value="1"/>
</dbReference>
<dbReference type="InterPro" id="IPR050113">
    <property type="entry name" value="Ub_conjugating_enzyme"/>
</dbReference>
<dbReference type="Pfam" id="PF00179">
    <property type="entry name" value="UQ_con"/>
    <property type="match status" value="1"/>
</dbReference>
<dbReference type="Gene3D" id="2.170.270.10">
    <property type="entry name" value="SET domain"/>
    <property type="match status" value="1"/>
</dbReference>
<reference evidence="4 5" key="1">
    <citation type="submission" date="2008-07" db="EMBL/GenBank/DDBJ databases">
        <authorList>
            <person name="El-Sayed N."/>
            <person name="Caler E."/>
            <person name="Inman J."/>
            <person name="Amedeo P."/>
            <person name="Hass B."/>
            <person name="Wortman J."/>
        </authorList>
    </citation>
    <scope>NUCLEOTIDE SEQUENCE [LARGE SCALE GENOMIC DNA]</scope>
    <source>
        <strain evidence="5">ATCC 50983 / TXsc</strain>
    </source>
</reference>
<evidence type="ECO:0000259" key="2">
    <source>
        <dbReference type="PROSITE" id="PS50127"/>
    </source>
</evidence>
<accession>C5LLP0</accession>
<feature type="domain" description="SET" evidence="3">
    <location>
        <begin position="428"/>
        <end position="529"/>
    </location>
</feature>
<keyword evidence="1" id="KW-1133">Transmembrane helix</keyword>
<dbReference type="PROSITE" id="PS50127">
    <property type="entry name" value="UBC_2"/>
    <property type="match status" value="1"/>
</dbReference>
<protein>
    <submittedName>
        <fullName evidence="4">Ubiquitin-conjugating enzyme e2 g, putative</fullName>
    </submittedName>
</protein>
<dbReference type="PROSITE" id="PS50280">
    <property type="entry name" value="SET"/>
    <property type="match status" value="1"/>
</dbReference>
<feature type="non-terminal residue" evidence="4">
    <location>
        <position position="529"/>
    </location>
</feature>
<sequence length="529" mass="60063">MEHLPRGGKRALEHREDMELKRCFSPCDVVEAVEKRPRQQVAANQEAEERRTAKFVRSIRSSVLRTTGMPEKTILTCIVFKETVMKPERNVPANLFGVILAISELAKSDTAEENRDIVDSLSFLETTQTSLNAAFVLKVILFAVVITILYYQAGPPDSLSKGGLFSAILPFPQDYFSNSHPDMGFETPMWRMDECAYQFYIHQRLICLMTSTADERWRQILSVESISVSVISMLASPNLDSPADVDAAVEFKKDYPAYKEKVHRLVWYLDVAHVRFKTVYYMGVSEEDLDEWIELCEDKCDRLVLLASVRGQRSRPGLSDSLLAEWERLKKRVQGEGGGPEDLETVDLEMLEFFLESIHGLHQLPASDYRKLCLAFQDCYDRLVARGWSTSSISRMYSCGLELSSVLMSFIKGQLREDIVEGRVEGVESLERKPTQKGSGQTKGRYYSLTTEKIDFTGMENVDESEQYSWDLVLDAEWIGNEGRFANHADDPNASFVLRKSRDVCDDNPMAEHDSLPIQCMSLVATKAI</sequence>
<keyword evidence="1" id="KW-0472">Membrane</keyword>
<dbReference type="GeneID" id="9055424"/>
<organism evidence="5">
    <name type="scientific">Perkinsus marinus (strain ATCC 50983 / TXsc)</name>
    <dbReference type="NCBI Taxonomy" id="423536"/>
    <lineage>
        <taxon>Eukaryota</taxon>
        <taxon>Sar</taxon>
        <taxon>Alveolata</taxon>
        <taxon>Perkinsozoa</taxon>
        <taxon>Perkinsea</taxon>
        <taxon>Perkinsida</taxon>
        <taxon>Perkinsidae</taxon>
        <taxon>Perkinsus</taxon>
    </lineage>
</organism>
<dbReference type="Gene3D" id="3.10.110.10">
    <property type="entry name" value="Ubiquitin Conjugating Enzyme"/>
    <property type="match status" value="1"/>
</dbReference>
<dbReference type="Proteomes" id="UP000007800">
    <property type="component" value="Unassembled WGS sequence"/>
</dbReference>
<dbReference type="RefSeq" id="XP_002769544.1">
    <property type="nucleotide sequence ID" value="XM_002769498.1"/>
</dbReference>
<evidence type="ECO:0000313" key="5">
    <source>
        <dbReference type="Proteomes" id="UP000007800"/>
    </source>
</evidence>
<dbReference type="InterPro" id="IPR001214">
    <property type="entry name" value="SET_dom"/>
</dbReference>
<name>C5LLP0_PERM5</name>
<dbReference type="EMBL" id="GG683299">
    <property type="protein sequence ID" value="EER02262.1"/>
    <property type="molecule type" value="Genomic_DNA"/>
</dbReference>
<dbReference type="InterPro" id="IPR046341">
    <property type="entry name" value="SET_dom_sf"/>
</dbReference>
<dbReference type="InterPro" id="IPR016135">
    <property type="entry name" value="UBQ-conjugating_enzyme/RWD"/>
</dbReference>